<evidence type="ECO:0000313" key="7">
    <source>
        <dbReference type="EMBL" id="KAJ8568809.1"/>
    </source>
</evidence>
<dbReference type="CDD" id="cd00028">
    <property type="entry name" value="B_lectin"/>
    <property type="match status" value="1"/>
</dbReference>
<organism evidence="7 8">
    <name type="scientific">Anisodus acutangulus</name>
    <dbReference type="NCBI Taxonomy" id="402998"/>
    <lineage>
        <taxon>Eukaryota</taxon>
        <taxon>Viridiplantae</taxon>
        <taxon>Streptophyta</taxon>
        <taxon>Embryophyta</taxon>
        <taxon>Tracheophyta</taxon>
        <taxon>Spermatophyta</taxon>
        <taxon>Magnoliopsida</taxon>
        <taxon>eudicotyledons</taxon>
        <taxon>Gunneridae</taxon>
        <taxon>Pentapetalae</taxon>
        <taxon>asterids</taxon>
        <taxon>lamiids</taxon>
        <taxon>Solanales</taxon>
        <taxon>Solanaceae</taxon>
        <taxon>Solanoideae</taxon>
        <taxon>Hyoscyameae</taxon>
        <taxon>Anisodus</taxon>
    </lineage>
</organism>
<evidence type="ECO:0000256" key="4">
    <source>
        <dbReference type="SAM" id="SignalP"/>
    </source>
</evidence>
<keyword evidence="1 4" id="KW-0732">Signal</keyword>
<name>A0A9Q1MYV3_9SOLA</name>
<keyword evidence="3" id="KW-0325">Glycoprotein</keyword>
<dbReference type="Gene3D" id="2.90.10.10">
    <property type="entry name" value="Bulb-type lectin domain"/>
    <property type="match status" value="1"/>
</dbReference>
<reference evidence="8" key="1">
    <citation type="journal article" date="2023" name="Proc. Natl. Acad. Sci. U.S.A.">
        <title>Genomic and structural basis for evolution of tropane alkaloid biosynthesis.</title>
        <authorList>
            <person name="Wanga Y.-J."/>
            <person name="Taina T."/>
            <person name="Yua J.-Y."/>
            <person name="Lia J."/>
            <person name="Xua B."/>
            <person name="Chenc J."/>
            <person name="D'Auriad J.C."/>
            <person name="Huanga J.-P."/>
            <person name="Huanga S.-X."/>
        </authorList>
    </citation>
    <scope>NUCLEOTIDE SEQUENCE [LARGE SCALE GENOMIC DNA]</scope>
    <source>
        <strain evidence="8">cv. KIB-2019</strain>
    </source>
</reference>
<evidence type="ECO:0000256" key="2">
    <source>
        <dbReference type="ARBA" id="ARBA00023157"/>
    </source>
</evidence>
<dbReference type="AlphaFoldDB" id="A0A9Q1MYV3"/>
<dbReference type="PANTHER" id="PTHR32444">
    <property type="entry name" value="BULB-TYPE LECTIN DOMAIN-CONTAINING PROTEIN"/>
    <property type="match status" value="1"/>
</dbReference>
<feature type="domain" description="Apple" evidence="6">
    <location>
        <begin position="226"/>
        <end position="300"/>
    </location>
</feature>
<dbReference type="EMBL" id="JAJAGQ010000003">
    <property type="protein sequence ID" value="KAJ8568809.1"/>
    <property type="molecule type" value="Genomic_DNA"/>
</dbReference>
<accession>A0A9Q1MYV3</accession>
<dbReference type="InterPro" id="IPR001480">
    <property type="entry name" value="Bulb-type_lectin_dom"/>
</dbReference>
<dbReference type="CDD" id="cd01098">
    <property type="entry name" value="PAN_AP_plant"/>
    <property type="match status" value="1"/>
</dbReference>
<keyword evidence="2" id="KW-1015">Disulfide bond</keyword>
<dbReference type="OrthoDB" id="1936886at2759"/>
<evidence type="ECO:0000256" key="1">
    <source>
        <dbReference type="ARBA" id="ARBA00022729"/>
    </source>
</evidence>
<dbReference type="Gene3D" id="3.30.200.20">
    <property type="entry name" value="Phosphorylase Kinase, domain 1"/>
    <property type="match status" value="1"/>
</dbReference>
<dbReference type="Pfam" id="PF00954">
    <property type="entry name" value="S_locus_glycop"/>
    <property type="match status" value="1"/>
</dbReference>
<sequence>MELDTVLSLLLVLVFSCSCLPLFPSQNSVRTGESITGNQKLVSAGGSFALGFFTPSNSTFSYLGIWYNTIREQTVVWVGNRESPIPQNSTAVFTIGDDGKLIWSSNVSSTTRLASNSSVGALLDTGNLVLIYAYYKSPLRLRVVLNPSGYLQVMVWNRDGSNKWTVEFQAPQVKCELYAHCGPFGSCGIRSSGLCRCLTGFEPKFWKDWANGRWNEGCVRKIALGCDRGDSFLKHENMKLPDHAIFLGNMSSKECETRCIRNCSCSAYASSKNTCFIWLGDLLDLVDDLTSSRDLYVRVHGSELNRMNRTSSLVSSVPSGSLVGKEDMKLVRYSLQSIRDATNNFHEDNKLGEGGFGPCIRWFRHGKSGKKEKCGS</sequence>
<evidence type="ECO:0000259" key="6">
    <source>
        <dbReference type="PROSITE" id="PS50948"/>
    </source>
</evidence>
<dbReference type="GO" id="GO:0048544">
    <property type="term" value="P:recognition of pollen"/>
    <property type="evidence" value="ECO:0007669"/>
    <property type="project" value="InterPro"/>
</dbReference>
<proteinExistence type="predicted"/>
<dbReference type="PANTHER" id="PTHR32444:SF227">
    <property type="entry name" value="RECEPTOR-LIKE SERINE_THREONINE-PROTEIN KINASE"/>
    <property type="match status" value="1"/>
</dbReference>
<evidence type="ECO:0000313" key="8">
    <source>
        <dbReference type="Proteomes" id="UP001152561"/>
    </source>
</evidence>
<dbReference type="SMART" id="SM00108">
    <property type="entry name" value="B_lectin"/>
    <property type="match status" value="1"/>
</dbReference>
<dbReference type="SMART" id="SM00473">
    <property type="entry name" value="PAN_AP"/>
    <property type="match status" value="1"/>
</dbReference>
<dbReference type="InterPro" id="IPR003609">
    <property type="entry name" value="Pan_app"/>
</dbReference>
<feature type="domain" description="Bulb-type lectin" evidence="5">
    <location>
        <begin position="26"/>
        <end position="143"/>
    </location>
</feature>
<protein>
    <submittedName>
        <fullName evidence="7">Uncharacterized protein</fullName>
    </submittedName>
</protein>
<dbReference type="PROSITE" id="PS50927">
    <property type="entry name" value="BULB_LECTIN"/>
    <property type="match status" value="1"/>
</dbReference>
<gene>
    <name evidence="7" type="ORF">K7X08_032440</name>
</gene>
<comment type="caution">
    <text evidence="7">The sequence shown here is derived from an EMBL/GenBank/DDBJ whole genome shotgun (WGS) entry which is preliminary data.</text>
</comment>
<feature type="signal peptide" evidence="4">
    <location>
        <begin position="1"/>
        <end position="19"/>
    </location>
</feature>
<evidence type="ECO:0000259" key="5">
    <source>
        <dbReference type="PROSITE" id="PS50927"/>
    </source>
</evidence>
<feature type="chain" id="PRO_5040435345" evidence="4">
    <location>
        <begin position="20"/>
        <end position="376"/>
    </location>
</feature>
<dbReference type="Proteomes" id="UP001152561">
    <property type="component" value="Unassembled WGS sequence"/>
</dbReference>
<dbReference type="Pfam" id="PF08276">
    <property type="entry name" value="PAN_2"/>
    <property type="match status" value="1"/>
</dbReference>
<dbReference type="PROSITE" id="PS50948">
    <property type="entry name" value="PAN"/>
    <property type="match status" value="1"/>
</dbReference>
<dbReference type="InterPro" id="IPR000858">
    <property type="entry name" value="S_locus_glycoprot_dom"/>
</dbReference>
<dbReference type="InterPro" id="IPR036426">
    <property type="entry name" value="Bulb-type_lectin_dom_sf"/>
</dbReference>
<dbReference type="SUPFAM" id="SSF51110">
    <property type="entry name" value="alpha-D-mannose-specific plant lectins"/>
    <property type="match status" value="1"/>
</dbReference>
<evidence type="ECO:0000256" key="3">
    <source>
        <dbReference type="ARBA" id="ARBA00023180"/>
    </source>
</evidence>
<keyword evidence="8" id="KW-1185">Reference proteome</keyword>